<dbReference type="AlphaFoldDB" id="A0AAI8VE53"/>
<sequence>MAQEYYSGANSRYIVPSAWPASTAMTRNSSHGSGSSEYSNYSASTTNSIDAQYDEAQYDEAQYDEAQYDEALSPYVETGHGFTSDETTACNYVMDSRGHGGDDQQDEDWYRYYDFVTTDNVGQGPFWRLKHGFVATAQFPATRAAVQSFIPRSTSEQVGSNVCLQPRCTALPFKRKADLERHYRHRHQSVEKKDPYPCDWRRCQRHKEPFFRLDHCRDHYRDYHNEDLTRRGSSKENRDWWKSRNVDAKWWRCTKCLRRISIENKGFECARCKTTCEAERRNVRGYK</sequence>
<feature type="compositionally biased region" description="Low complexity" evidence="1">
    <location>
        <begin position="29"/>
        <end position="43"/>
    </location>
</feature>
<reference evidence="2" key="1">
    <citation type="submission" date="2023-10" db="EMBL/GenBank/DDBJ databases">
        <authorList>
            <person name="Hackl T."/>
        </authorList>
    </citation>
    <scope>NUCLEOTIDE SEQUENCE</scope>
</reference>
<evidence type="ECO:0000313" key="2">
    <source>
        <dbReference type="EMBL" id="CAJ2503321.1"/>
    </source>
</evidence>
<protein>
    <submittedName>
        <fullName evidence="2">Uu.00g107150.m01.CDS01</fullName>
    </submittedName>
</protein>
<comment type="caution">
    <text evidence="2">The sequence shown here is derived from an EMBL/GenBank/DDBJ whole genome shotgun (WGS) entry which is preliminary data.</text>
</comment>
<proteinExistence type="predicted"/>
<accession>A0AAI8VE53</accession>
<name>A0AAI8VE53_9PEZI</name>
<gene>
    <name evidence="2" type="ORF">KHLLAP_LOCUS3789</name>
</gene>
<dbReference type="Proteomes" id="UP001295740">
    <property type="component" value="Unassembled WGS sequence"/>
</dbReference>
<keyword evidence="3" id="KW-1185">Reference proteome</keyword>
<dbReference type="EMBL" id="CAUWAG010000004">
    <property type="protein sequence ID" value="CAJ2503321.1"/>
    <property type="molecule type" value="Genomic_DNA"/>
</dbReference>
<evidence type="ECO:0000256" key="1">
    <source>
        <dbReference type="SAM" id="MobiDB-lite"/>
    </source>
</evidence>
<evidence type="ECO:0000313" key="3">
    <source>
        <dbReference type="Proteomes" id="UP001295740"/>
    </source>
</evidence>
<organism evidence="2 3">
    <name type="scientific">Anthostomella pinea</name>
    <dbReference type="NCBI Taxonomy" id="933095"/>
    <lineage>
        <taxon>Eukaryota</taxon>
        <taxon>Fungi</taxon>
        <taxon>Dikarya</taxon>
        <taxon>Ascomycota</taxon>
        <taxon>Pezizomycotina</taxon>
        <taxon>Sordariomycetes</taxon>
        <taxon>Xylariomycetidae</taxon>
        <taxon>Xylariales</taxon>
        <taxon>Xylariaceae</taxon>
        <taxon>Anthostomella</taxon>
    </lineage>
</organism>
<feature type="region of interest" description="Disordered" evidence="1">
    <location>
        <begin position="24"/>
        <end position="43"/>
    </location>
</feature>